<feature type="region of interest" description="Disordered" evidence="1">
    <location>
        <begin position="146"/>
        <end position="171"/>
    </location>
</feature>
<dbReference type="RefSeq" id="WP_199395122.1">
    <property type="nucleotide sequence ID" value="NZ_JAEMHK010000007.1"/>
</dbReference>
<organism evidence="4 5">
    <name type="scientific">Geomonas propionica</name>
    <dbReference type="NCBI Taxonomy" id="2798582"/>
    <lineage>
        <taxon>Bacteria</taxon>
        <taxon>Pseudomonadati</taxon>
        <taxon>Thermodesulfobacteriota</taxon>
        <taxon>Desulfuromonadia</taxon>
        <taxon>Geobacterales</taxon>
        <taxon>Geobacteraceae</taxon>
        <taxon>Geomonas</taxon>
    </lineage>
</organism>
<keyword evidence="2" id="KW-0472">Membrane</keyword>
<name>A0ABS0YRS1_9BACT</name>
<evidence type="ECO:0000256" key="2">
    <source>
        <dbReference type="SAM" id="Phobius"/>
    </source>
</evidence>
<dbReference type="Pfam" id="PF16537">
    <property type="entry name" value="T2SSB"/>
    <property type="match status" value="1"/>
</dbReference>
<evidence type="ECO:0000256" key="1">
    <source>
        <dbReference type="SAM" id="MobiDB-lite"/>
    </source>
</evidence>
<dbReference type="EMBL" id="JAEMHK010000007">
    <property type="protein sequence ID" value="MBJ6800616.1"/>
    <property type="molecule type" value="Genomic_DNA"/>
</dbReference>
<feature type="transmembrane region" description="Helical" evidence="2">
    <location>
        <begin position="44"/>
        <end position="65"/>
    </location>
</feature>
<evidence type="ECO:0000313" key="5">
    <source>
        <dbReference type="Proteomes" id="UP000641025"/>
    </source>
</evidence>
<keyword evidence="2" id="KW-1133">Transmembrane helix</keyword>
<protein>
    <submittedName>
        <fullName evidence="4">General secretion pathway protein GspB</fullName>
    </submittedName>
</protein>
<proteinExistence type="predicted"/>
<keyword evidence="5" id="KW-1185">Reference proteome</keyword>
<gene>
    <name evidence="4" type="ORF">JFN90_10765</name>
</gene>
<dbReference type="InterPro" id="IPR032389">
    <property type="entry name" value="GspB_C"/>
</dbReference>
<comment type="caution">
    <text evidence="4">The sequence shown here is derived from an EMBL/GenBank/DDBJ whole genome shotgun (WGS) entry which is preliminary data.</text>
</comment>
<dbReference type="Proteomes" id="UP000641025">
    <property type="component" value="Unassembled WGS sequence"/>
</dbReference>
<evidence type="ECO:0000313" key="4">
    <source>
        <dbReference type="EMBL" id="MBJ6800616.1"/>
    </source>
</evidence>
<feature type="domain" description="Type II secretion system protein GspB C-terminal" evidence="3">
    <location>
        <begin position="178"/>
        <end position="232"/>
    </location>
</feature>
<evidence type="ECO:0000259" key="3">
    <source>
        <dbReference type="Pfam" id="PF16537"/>
    </source>
</evidence>
<feature type="compositionally biased region" description="Low complexity" evidence="1">
    <location>
        <begin position="146"/>
        <end position="166"/>
    </location>
</feature>
<accession>A0ABS0YRS1</accession>
<sequence>MSLILDALRKMEQERRSRRGGGQDLRPEVLRYRLAAQPKEPRRFPVAVVAGVVLVMAGIGAGFLLKGESTQTAAQAPAASVPAPQLPAAAAPTAPPAVPTGVASPVAAAPVASAPAPALSVAPAAPVVAAQAPAAPAQPVLLPARRASRTAAAQSAPSEASQFAPQEPAAVATGGQDIAITGIAYQDERRMRRAVLNGMLVGEGAEVAGARVVEIKETKVKLSRGGRVFEVPFSSGLQSR</sequence>
<keyword evidence="2" id="KW-0812">Transmembrane</keyword>
<reference evidence="4 5" key="1">
    <citation type="submission" date="2020-12" db="EMBL/GenBank/DDBJ databases">
        <title>Geomonas sp. Red259, isolated from paddy soil.</title>
        <authorList>
            <person name="Xu Z."/>
            <person name="Zhang Z."/>
            <person name="Masuda Y."/>
            <person name="Itoh H."/>
            <person name="Senoo K."/>
        </authorList>
    </citation>
    <scope>NUCLEOTIDE SEQUENCE [LARGE SCALE GENOMIC DNA]</scope>
    <source>
        <strain evidence="4 5">Red259</strain>
    </source>
</reference>